<organism evidence="4 5">
    <name type="scientific">Rosa chinensis</name>
    <name type="common">China rose</name>
    <dbReference type="NCBI Taxonomy" id="74649"/>
    <lineage>
        <taxon>Eukaryota</taxon>
        <taxon>Viridiplantae</taxon>
        <taxon>Streptophyta</taxon>
        <taxon>Embryophyta</taxon>
        <taxon>Tracheophyta</taxon>
        <taxon>Spermatophyta</taxon>
        <taxon>Magnoliopsida</taxon>
        <taxon>eudicotyledons</taxon>
        <taxon>Gunneridae</taxon>
        <taxon>Pentapetalae</taxon>
        <taxon>rosids</taxon>
        <taxon>fabids</taxon>
        <taxon>Rosales</taxon>
        <taxon>Rosaceae</taxon>
        <taxon>Rosoideae</taxon>
        <taxon>Rosoideae incertae sedis</taxon>
        <taxon>Rosa</taxon>
    </lineage>
</organism>
<dbReference type="PRINTS" id="PR00320">
    <property type="entry name" value="GPROTEINBRPT"/>
</dbReference>
<keyword evidence="1 3" id="KW-0853">WD repeat</keyword>
<evidence type="ECO:0000313" key="5">
    <source>
        <dbReference type="Proteomes" id="UP000238479"/>
    </source>
</evidence>
<dbReference type="PROSITE" id="PS00678">
    <property type="entry name" value="WD_REPEATS_1"/>
    <property type="match status" value="1"/>
</dbReference>
<dbReference type="SMART" id="SM00320">
    <property type="entry name" value="WD40"/>
    <property type="match status" value="7"/>
</dbReference>
<sequence>MDRFVDDGSLEDSFESFLSDDDADPRGRVARRSDVSSGFTFSEVGVIPASSSEVECCHFSADGKTLATGGHDRNAVLWCTEPLAVKSTLEEHSQWITDVRFSPSMSRLATSSADKTVRVWDVDNPGYSLRTFTGHSTTVMSLDFHPAKEDLLCSCDSNSEIRYWSFKNGCCVGVSRGGATQMRFQPRLGRMLAAAGDTLVSIIDVETACCTLKLLGHKNLVNSLCWDSSGEYLASVSDDSVRVWAVGSSSKGECLYELPCSGNKFQTCVFHPTYPSLLVIGCYETLELWNMSENKTMTLHAHDKLVSSLAASSSTGMVASASHDKCVKLWK</sequence>
<dbReference type="InterPro" id="IPR020472">
    <property type="entry name" value="WD40_PAC1"/>
</dbReference>
<dbReference type="PANTHER" id="PTHR44376">
    <property type="entry name" value="TRANSCRIPTIONAL REGULATOR OF FILAMENTOUS GROWTH FLO8"/>
    <property type="match status" value="1"/>
</dbReference>
<dbReference type="EMBL" id="PDCK01000040">
    <property type="protein sequence ID" value="PRQ46501.1"/>
    <property type="molecule type" value="Genomic_DNA"/>
</dbReference>
<reference evidence="4 5" key="1">
    <citation type="journal article" date="2018" name="Nat. Genet.">
        <title>The Rosa genome provides new insights in the design of modern roses.</title>
        <authorList>
            <person name="Bendahmane M."/>
        </authorList>
    </citation>
    <scope>NUCLEOTIDE SEQUENCE [LARGE SCALE GENOMIC DNA]</scope>
    <source>
        <strain evidence="5">cv. Old Blush</strain>
    </source>
</reference>
<dbReference type="SUPFAM" id="SSF50978">
    <property type="entry name" value="WD40 repeat-like"/>
    <property type="match status" value="1"/>
</dbReference>
<dbReference type="Gene3D" id="2.130.10.10">
    <property type="entry name" value="YVTN repeat-like/Quinoprotein amine dehydrogenase"/>
    <property type="match status" value="2"/>
</dbReference>
<dbReference type="AlphaFoldDB" id="A0A2P6RJC6"/>
<keyword evidence="2" id="KW-0677">Repeat</keyword>
<dbReference type="Proteomes" id="UP000238479">
    <property type="component" value="Chromosome 2"/>
</dbReference>
<feature type="repeat" description="WD" evidence="3">
    <location>
        <begin position="89"/>
        <end position="124"/>
    </location>
</feature>
<evidence type="ECO:0000256" key="3">
    <source>
        <dbReference type="PROSITE-ProRule" id="PRU00221"/>
    </source>
</evidence>
<evidence type="ECO:0000256" key="2">
    <source>
        <dbReference type="ARBA" id="ARBA00022737"/>
    </source>
</evidence>
<dbReference type="PROSITE" id="PS50294">
    <property type="entry name" value="WD_REPEATS_REGION"/>
    <property type="match status" value="3"/>
</dbReference>
<dbReference type="InterPro" id="IPR036322">
    <property type="entry name" value="WD40_repeat_dom_sf"/>
</dbReference>
<evidence type="ECO:0000256" key="1">
    <source>
        <dbReference type="ARBA" id="ARBA00022574"/>
    </source>
</evidence>
<evidence type="ECO:0000313" key="4">
    <source>
        <dbReference type="EMBL" id="PRQ46501.1"/>
    </source>
</evidence>
<feature type="repeat" description="WD" evidence="3">
    <location>
        <begin position="214"/>
        <end position="244"/>
    </location>
</feature>
<dbReference type="InterPro" id="IPR019775">
    <property type="entry name" value="WD40_repeat_CS"/>
</dbReference>
<dbReference type="OMA" id="SSEVECC"/>
<dbReference type="STRING" id="74649.A0A2P6RJC6"/>
<dbReference type="Gramene" id="PRQ46501">
    <property type="protein sequence ID" value="PRQ46501"/>
    <property type="gene ID" value="RchiOBHm_Chr2g0089711"/>
</dbReference>
<feature type="repeat" description="WD" evidence="3">
    <location>
        <begin position="47"/>
        <end position="78"/>
    </location>
</feature>
<dbReference type="InterPro" id="IPR015943">
    <property type="entry name" value="WD40/YVTN_repeat-like_dom_sf"/>
</dbReference>
<dbReference type="PROSITE" id="PS50082">
    <property type="entry name" value="WD_REPEATS_2"/>
    <property type="match status" value="5"/>
</dbReference>
<protein>
    <submittedName>
        <fullName evidence="4">Putative transcription factor WD40-like family</fullName>
    </submittedName>
</protein>
<keyword evidence="5" id="KW-1185">Reference proteome</keyword>
<dbReference type="CDD" id="cd00200">
    <property type="entry name" value="WD40"/>
    <property type="match status" value="1"/>
</dbReference>
<proteinExistence type="predicted"/>
<dbReference type="InterPro" id="IPR044716">
    <property type="entry name" value="LEUNIG-like"/>
</dbReference>
<gene>
    <name evidence="4" type="ORF">RchiOBHm_Chr2g0089711</name>
</gene>
<comment type="caution">
    <text evidence="4">The sequence shown here is derived from an EMBL/GenBank/DDBJ whole genome shotgun (WGS) entry which is preliminary data.</text>
</comment>
<dbReference type="InterPro" id="IPR001680">
    <property type="entry name" value="WD40_rpt"/>
</dbReference>
<dbReference type="PANTHER" id="PTHR44376:SF13">
    <property type="entry name" value="LISH DOMAIN-CONTAINING PROTEIN"/>
    <property type="match status" value="1"/>
</dbReference>
<dbReference type="Pfam" id="PF00400">
    <property type="entry name" value="WD40"/>
    <property type="match status" value="5"/>
</dbReference>
<accession>A0A2P6RJC6</accession>
<feature type="repeat" description="WD" evidence="3">
    <location>
        <begin position="299"/>
        <end position="331"/>
    </location>
</feature>
<dbReference type="GO" id="GO:0003714">
    <property type="term" value="F:transcription corepressor activity"/>
    <property type="evidence" value="ECO:0007669"/>
    <property type="project" value="InterPro"/>
</dbReference>
<name>A0A2P6RJC6_ROSCH</name>
<feature type="repeat" description="WD" evidence="3">
    <location>
        <begin position="132"/>
        <end position="174"/>
    </location>
</feature>